<proteinExistence type="inferred from homology"/>
<dbReference type="PANTHER" id="PTHR30629">
    <property type="entry name" value="PROPHAGE INTEGRASE"/>
    <property type="match status" value="1"/>
</dbReference>
<dbReference type="AlphaFoldDB" id="F5Z5I9"/>
<dbReference type="InterPro" id="IPR044068">
    <property type="entry name" value="CB"/>
</dbReference>
<keyword evidence="2" id="KW-0229">DNA integration</keyword>
<dbReference type="GO" id="GO:0015074">
    <property type="term" value="P:DNA integration"/>
    <property type="evidence" value="ECO:0007669"/>
    <property type="project" value="UniProtKB-KW"/>
</dbReference>
<dbReference type="Pfam" id="PF00589">
    <property type="entry name" value="Phage_integrase"/>
    <property type="match status" value="1"/>
</dbReference>
<dbReference type="Gene3D" id="1.10.443.10">
    <property type="entry name" value="Intergrase catalytic core"/>
    <property type="match status" value="1"/>
</dbReference>
<organism evidence="7 8">
    <name type="scientific">Alteromonas naphthalenivorans</name>
    <dbReference type="NCBI Taxonomy" id="715451"/>
    <lineage>
        <taxon>Bacteria</taxon>
        <taxon>Pseudomonadati</taxon>
        <taxon>Pseudomonadota</taxon>
        <taxon>Gammaproteobacteria</taxon>
        <taxon>Alteromonadales</taxon>
        <taxon>Alteromonadaceae</taxon>
        <taxon>Alteromonas/Salinimonas group</taxon>
        <taxon>Alteromonas</taxon>
    </lineage>
</organism>
<dbReference type="InterPro" id="IPR050808">
    <property type="entry name" value="Phage_Integrase"/>
</dbReference>
<keyword evidence="3 5" id="KW-0238">DNA-binding</keyword>
<dbReference type="GO" id="GO:0003677">
    <property type="term" value="F:DNA binding"/>
    <property type="evidence" value="ECO:0007669"/>
    <property type="project" value="UniProtKB-UniRule"/>
</dbReference>
<dbReference type="KEGG" id="alt:ambt_17050"/>
<dbReference type="Proteomes" id="UP000000683">
    <property type="component" value="Chromosome"/>
</dbReference>
<dbReference type="GO" id="GO:0006310">
    <property type="term" value="P:DNA recombination"/>
    <property type="evidence" value="ECO:0007669"/>
    <property type="project" value="UniProtKB-KW"/>
</dbReference>
<gene>
    <name evidence="7" type="ordered locus">ambt_17050</name>
</gene>
<evidence type="ECO:0000313" key="8">
    <source>
        <dbReference type="Proteomes" id="UP000000683"/>
    </source>
</evidence>
<dbReference type="Gene3D" id="1.10.150.130">
    <property type="match status" value="1"/>
</dbReference>
<accession>F5Z5I9</accession>
<dbReference type="PROSITE" id="PS51900">
    <property type="entry name" value="CB"/>
    <property type="match status" value="1"/>
</dbReference>
<keyword evidence="8" id="KW-1185">Reference proteome</keyword>
<keyword evidence="4" id="KW-0233">DNA recombination</keyword>
<dbReference type="InterPro" id="IPR011010">
    <property type="entry name" value="DNA_brk_join_enz"/>
</dbReference>
<dbReference type="InterPro" id="IPR013762">
    <property type="entry name" value="Integrase-like_cat_sf"/>
</dbReference>
<dbReference type="HOGENOM" id="CLU_052612_1_0_6"/>
<dbReference type="SUPFAM" id="SSF56349">
    <property type="entry name" value="DNA breaking-rejoining enzymes"/>
    <property type="match status" value="1"/>
</dbReference>
<dbReference type="OrthoDB" id="6173494at2"/>
<dbReference type="InterPro" id="IPR002104">
    <property type="entry name" value="Integrase_catalytic"/>
</dbReference>
<feature type="domain" description="Core-binding (CB)" evidence="6">
    <location>
        <begin position="56"/>
        <end position="135"/>
    </location>
</feature>
<dbReference type="PANTHER" id="PTHR30629:SF2">
    <property type="entry name" value="PROPHAGE INTEGRASE INTS-RELATED"/>
    <property type="match status" value="1"/>
</dbReference>
<evidence type="ECO:0000259" key="6">
    <source>
        <dbReference type="PROSITE" id="PS51900"/>
    </source>
</evidence>
<comment type="similarity">
    <text evidence="1">Belongs to the 'phage' integrase family.</text>
</comment>
<evidence type="ECO:0000256" key="1">
    <source>
        <dbReference type="ARBA" id="ARBA00008857"/>
    </source>
</evidence>
<dbReference type="RefSeq" id="WP_013785834.1">
    <property type="nucleotide sequence ID" value="NC_015554.1"/>
</dbReference>
<evidence type="ECO:0000256" key="2">
    <source>
        <dbReference type="ARBA" id="ARBA00022908"/>
    </source>
</evidence>
<protein>
    <submittedName>
        <fullName evidence="7">Phage integrase family protein</fullName>
    </submittedName>
</protein>
<dbReference type="eggNOG" id="COG0582">
    <property type="taxonomic scope" value="Bacteria"/>
</dbReference>
<dbReference type="InterPro" id="IPR010998">
    <property type="entry name" value="Integrase_recombinase_N"/>
</dbReference>
<sequence>MGRKRKGSTHLPERMYLHKGTYYLVNKDSKWLNLGKSLTSAIAEYHRLVPSQSSIKTMGELIDRYMVEISPTKAESTYKGEIQEAKLLRAAFGEMYPQDVTPVVIYEYMDFRSQTAPVRVNREVALLSHMFKKAMRWGLVESNPCRDIERNPERPRNRYVTDDELIAFKSIVPEWLSLYIDLKSLTGLRQTDMLSLRFDSFTEDGLLTGMSKTEKRTGKKYLFEWSDQLRATLGRIQQLPGKVKSLYLFSNRKGQPYTGDGFRSIWHNWMVKALEKELLSERFQERDIRKKTASDVELEHAQLLLGHESVKTTIRNYRLLPIKVKPSK</sequence>
<evidence type="ECO:0000256" key="5">
    <source>
        <dbReference type="PROSITE-ProRule" id="PRU01248"/>
    </source>
</evidence>
<evidence type="ECO:0000313" key="7">
    <source>
        <dbReference type="EMBL" id="AEF04915.1"/>
    </source>
</evidence>
<reference evidence="7 8" key="1">
    <citation type="journal article" date="2011" name="J. Bacteriol.">
        <title>Complete genome sequence of the polycyclic aromatic hydrocarbon-degrading bacterium Alteromonas sp. strain SN2.</title>
        <authorList>
            <person name="Jin H.M."/>
            <person name="Jeong H."/>
            <person name="Moon E.J."/>
            <person name="Math R.K."/>
            <person name="Lee K."/>
            <person name="Kim H.J."/>
            <person name="Jeon C.O."/>
            <person name="Oh T.K."/>
            <person name="Kim J.F."/>
        </authorList>
    </citation>
    <scope>NUCLEOTIDE SEQUENCE [LARGE SCALE GENOMIC DNA]</scope>
    <source>
        <strain evidence="8">JCM 17741 / KACC 18427 / KCTC 11700BP / SN2</strain>
    </source>
</reference>
<name>F5Z5I9_ALTNA</name>
<dbReference type="EMBL" id="CP002339">
    <property type="protein sequence ID" value="AEF04915.1"/>
    <property type="molecule type" value="Genomic_DNA"/>
</dbReference>
<evidence type="ECO:0000256" key="4">
    <source>
        <dbReference type="ARBA" id="ARBA00023172"/>
    </source>
</evidence>
<evidence type="ECO:0000256" key="3">
    <source>
        <dbReference type="ARBA" id="ARBA00023125"/>
    </source>
</evidence>